<sequence>SSSMYKLKQRVRVSEIWLANCISEVAESCRPHDRSMVIGWPTTNYVATFGSPEVMSVWREKLTKLIGEEKEKGDKSCIIKIRYTASEGCHACKTLSVTNREDACSVVERCIDEFHIQVSLVYCYTRNLITAM</sequence>
<accession>A0AAD9JN70</accession>
<evidence type="ECO:0000313" key="2">
    <source>
        <dbReference type="EMBL" id="KAK2156117.1"/>
    </source>
</evidence>
<dbReference type="PANTHER" id="PTHR23179">
    <property type="entry name" value="T-CELL ACTIVATION RHO GTPASE ACTIVATING PROTEIN-RELATED"/>
    <property type="match status" value="1"/>
</dbReference>
<dbReference type="Pfam" id="PF22286">
    <property type="entry name" value="RHG20_PH"/>
    <property type="match status" value="1"/>
</dbReference>
<evidence type="ECO:0000259" key="1">
    <source>
        <dbReference type="Pfam" id="PF22286"/>
    </source>
</evidence>
<reference evidence="2" key="1">
    <citation type="journal article" date="2023" name="Mol. Biol. Evol.">
        <title>Third-Generation Sequencing Reveals the Adaptive Role of the Epigenome in Three Deep-Sea Polychaetes.</title>
        <authorList>
            <person name="Perez M."/>
            <person name="Aroh O."/>
            <person name="Sun Y."/>
            <person name="Lan Y."/>
            <person name="Juniper S.K."/>
            <person name="Young C.R."/>
            <person name="Angers B."/>
            <person name="Qian P.Y."/>
        </authorList>
    </citation>
    <scope>NUCLEOTIDE SEQUENCE</scope>
    <source>
        <strain evidence="2">P08H-3</strain>
    </source>
</reference>
<dbReference type="EMBL" id="JAODUP010000221">
    <property type="protein sequence ID" value="KAK2156117.1"/>
    <property type="molecule type" value="Genomic_DNA"/>
</dbReference>
<dbReference type="PANTHER" id="PTHR23179:SF3">
    <property type="entry name" value="RHO GTPASE-ACTIVATING PROTEIN 20"/>
    <property type="match status" value="1"/>
</dbReference>
<evidence type="ECO:0000313" key="3">
    <source>
        <dbReference type="Proteomes" id="UP001208570"/>
    </source>
</evidence>
<feature type="domain" description="ARHGAP20 PH" evidence="1">
    <location>
        <begin position="2"/>
        <end position="58"/>
    </location>
</feature>
<protein>
    <recommendedName>
        <fullName evidence="1">ARHGAP20 PH domain-containing protein</fullName>
    </recommendedName>
</protein>
<dbReference type="AlphaFoldDB" id="A0AAD9JN70"/>
<dbReference type="InterPro" id="IPR047887">
    <property type="entry name" value="ARHGAP20_PH"/>
</dbReference>
<name>A0AAD9JN70_9ANNE</name>
<gene>
    <name evidence="2" type="ORF">LSH36_221g02013</name>
</gene>
<dbReference type="GO" id="GO:0005096">
    <property type="term" value="F:GTPase activator activity"/>
    <property type="evidence" value="ECO:0007669"/>
    <property type="project" value="TreeGrafter"/>
</dbReference>
<comment type="caution">
    <text evidence="2">The sequence shown here is derived from an EMBL/GenBank/DDBJ whole genome shotgun (WGS) entry which is preliminary data.</text>
</comment>
<proteinExistence type="predicted"/>
<keyword evidence="3" id="KW-1185">Reference proteome</keyword>
<feature type="non-terminal residue" evidence="2">
    <location>
        <position position="1"/>
    </location>
</feature>
<dbReference type="Proteomes" id="UP001208570">
    <property type="component" value="Unassembled WGS sequence"/>
</dbReference>
<organism evidence="2 3">
    <name type="scientific">Paralvinella palmiformis</name>
    <dbReference type="NCBI Taxonomy" id="53620"/>
    <lineage>
        <taxon>Eukaryota</taxon>
        <taxon>Metazoa</taxon>
        <taxon>Spiralia</taxon>
        <taxon>Lophotrochozoa</taxon>
        <taxon>Annelida</taxon>
        <taxon>Polychaeta</taxon>
        <taxon>Sedentaria</taxon>
        <taxon>Canalipalpata</taxon>
        <taxon>Terebellida</taxon>
        <taxon>Terebelliformia</taxon>
        <taxon>Alvinellidae</taxon>
        <taxon>Paralvinella</taxon>
    </lineage>
</organism>